<protein>
    <recommendedName>
        <fullName evidence="4">Peptidoglycan hydrolase PcsB coiled-coil domain-containing protein</fullName>
    </recommendedName>
</protein>
<feature type="coiled-coil region" evidence="2">
    <location>
        <begin position="58"/>
        <end position="127"/>
    </location>
</feature>
<dbReference type="OrthoDB" id="9812962at2"/>
<accession>G1WI52</accession>
<gene>
    <name evidence="5" type="ORF">HMPREF9452_01015</name>
</gene>
<dbReference type="PATRIC" id="fig|742742.3.peg.980"/>
<dbReference type="RefSeq" id="WP_009141050.1">
    <property type="nucleotide sequence ID" value="NZ_JH126468.1"/>
</dbReference>
<dbReference type="PROSITE" id="PS51318">
    <property type="entry name" value="TAT"/>
    <property type="match status" value="1"/>
</dbReference>
<dbReference type="Pfam" id="PF24568">
    <property type="entry name" value="CC_PcsB"/>
    <property type="match status" value="1"/>
</dbReference>
<keyword evidence="1" id="KW-0732">Signal</keyword>
<evidence type="ECO:0000256" key="1">
    <source>
        <dbReference type="ARBA" id="ARBA00022729"/>
    </source>
</evidence>
<evidence type="ECO:0000313" key="6">
    <source>
        <dbReference type="Proteomes" id="UP000004830"/>
    </source>
</evidence>
<dbReference type="EMBL" id="ADLS01000011">
    <property type="protein sequence ID" value="EGX71627.1"/>
    <property type="molecule type" value="Genomic_DNA"/>
</dbReference>
<feature type="domain" description="Peptidoglycan hydrolase PcsB coiled-coil" evidence="4">
    <location>
        <begin position="114"/>
        <end position="186"/>
    </location>
</feature>
<dbReference type="HOGENOM" id="CLU_592706_0_0_11"/>
<proteinExistence type="predicted"/>
<keyword evidence="2" id="KW-0175">Coiled coil</keyword>
<dbReference type="Proteomes" id="UP000004830">
    <property type="component" value="Unassembled WGS sequence"/>
</dbReference>
<dbReference type="SUPFAM" id="SSF54001">
    <property type="entry name" value="Cysteine proteinases"/>
    <property type="match status" value="1"/>
</dbReference>
<feature type="region of interest" description="Disordered" evidence="3">
    <location>
        <begin position="253"/>
        <end position="279"/>
    </location>
</feature>
<sequence>MSQPTMQAPRNKAGEICALESDRLAISRRNAIKALFGAAAAATLFASPMRAFATPSATKETTDALAAAQKKFEEAQQQLDDLSDQFQTLSEELDDTIGQIEDVNGQIDDTQELIEEKQEELEEKQGDLAHRVSSSYKAGDNRMLALLLSSESFSDLLSKTYYINKVNESDQRAIEEVAQIQEDLKETKAELESQKVELEGLKEQQTAQLQSMKDKKDEVQALLDGLDQDVKDLIAKRDAEILAAAKAEEEARRAAEEAAKQQASGGGATSIPGDGQGSSSAGNLQQLVVAWCKKTPSPGVGLCAWWVSDVFERAGLGNVPGNADDMYSNFCTSSKKSNLQVGMIIAVSSHSHTWAGRIYGHVGIYVGDNTVMDNVGYIRSINVDEWISYYGGIVTPRWGWANGNNLAG</sequence>
<comment type="caution">
    <text evidence="5">The sequence shown here is derived from an EMBL/GenBank/DDBJ whole genome shotgun (WGS) entry which is preliminary data.</text>
</comment>
<dbReference type="GeneID" id="62758747"/>
<evidence type="ECO:0000313" key="5">
    <source>
        <dbReference type="EMBL" id="EGX71627.1"/>
    </source>
</evidence>
<name>G1WI52_9ACTN</name>
<evidence type="ECO:0000256" key="3">
    <source>
        <dbReference type="SAM" id="MobiDB-lite"/>
    </source>
</evidence>
<dbReference type="InterPro" id="IPR038765">
    <property type="entry name" value="Papain-like_cys_pep_sf"/>
</dbReference>
<dbReference type="STRING" id="742742.HMPREF9452_01015"/>
<dbReference type="InterPro" id="IPR057309">
    <property type="entry name" value="PcsB_CC"/>
</dbReference>
<evidence type="ECO:0000259" key="4">
    <source>
        <dbReference type="Pfam" id="PF24568"/>
    </source>
</evidence>
<dbReference type="Gene3D" id="6.10.250.3150">
    <property type="match status" value="1"/>
</dbReference>
<dbReference type="eggNOG" id="COG3883">
    <property type="taxonomic scope" value="Bacteria"/>
</dbReference>
<dbReference type="Gene3D" id="3.90.1720.10">
    <property type="entry name" value="endopeptidase domain like (from Nostoc punctiforme)"/>
    <property type="match status" value="1"/>
</dbReference>
<dbReference type="InterPro" id="IPR006311">
    <property type="entry name" value="TAT_signal"/>
</dbReference>
<organism evidence="5 6">
    <name type="scientific">Collinsella tanakaei YIT 12063</name>
    <dbReference type="NCBI Taxonomy" id="742742"/>
    <lineage>
        <taxon>Bacteria</taxon>
        <taxon>Bacillati</taxon>
        <taxon>Actinomycetota</taxon>
        <taxon>Coriobacteriia</taxon>
        <taxon>Coriobacteriales</taxon>
        <taxon>Coriobacteriaceae</taxon>
        <taxon>Collinsella</taxon>
    </lineage>
</organism>
<dbReference type="AlphaFoldDB" id="G1WI52"/>
<reference evidence="5 6" key="1">
    <citation type="submission" date="2011-06" db="EMBL/GenBank/DDBJ databases">
        <title>The Genome Sequence of Collinsella tanakaei YIT 12063.</title>
        <authorList>
            <consortium name="The Broad Institute Genome Sequencing Platform"/>
            <person name="Earl A."/>
            <person name="Ward D."/>
            <person name="Feldgarden M."/>
            <person name="Gevers D."/>
            <person name="Morotomi M."/>
            <person name="Young S.K."/>
            <person name="Zeng Q."/>
            <person name="Gargeya S."/>
            <person name="Fitzgerald M."/>
            <person name="Haas B."/>
            <person name="Abouelleil A."/>
            <person name="Alvarado L."/>
            <person name="Arachchi H.M."/>
            <person name="Berlin A."/>
            <person name="Brown A."/>
            <person name="Chapman S.B."/>
            <person name="Chen Z."/>
            <person name="Dunbar C."/>
            <person name="Freedman E."/>
            <person name="Gearin G."/>
            <person name="Gellesch M."/>
            <person name="Goldberg J."/>
            <person name="Griggs A."/>
            <person name="Gujja S."/>
            <person name="Heiman D."/>
            <person name="Howarth C."/>
            <person name="Larson L."/>
            <person name="Lui A."/>
            <person name="MacDonald P.J.P."/>
            <person name="Mehta T."/>
            <person name="Montmayeur A."/>
            <person name="Murphy C."/>
            <person name="Neiman D."/>
            <person name="Pearson M."/>
            <person name="Priest M."/>
            <person name="Roberts A."/>
            <person name="Saif S."/>
            <person name="Shea T."/>
            <person name="Shenoy N."/>
            <person name="Sisk P."/>
            <person name="Stolte C."/>
            <person name="Sykes S."/>
            <person name="Wortman J."/>
            <person name="Nusbaum C."/>
            <person name="Birren B."/>
        </authorList>
    </citation>
    <scope>NUCLEOTIDE SEQUENCE [LARGE SCALE GENOMIC DNA]</scope>
    <source>
        <strain evidence="5 6">YIT 12063</strain>
    </source>
</reference>
<evidence type="ECO:0000256" key="2">
    <source>
        <dbReference type="SAM" id="Coils"/>
    </source>
</evidence>
<keyword evidence="6" id="KW-1185">Reference proteome</keyword>